<dbReference type="GO" id="GO:0009231">
    <property type="term" value="P:riboflavin biosynthetic process"/>
    <property type="evidence" value="ECO:0007669"/>
    <property type="project" value="UniProtKB-UniPathway"/>
</dbReference>
<dbReference type="PANTHER" id="PTHR11079">
    <property type="entry name" value="CYTOSINE DEAMINASE FAMILY MEMBER"/>
    <property type="match status" value="1"/>
</dbReference>
<dbReference type="InterPro" id="IPR004794">
    <property type="entry name" value="Eubact_RibD"/>
</dbReference>
<dbReference type="Proteomes" id="UP000037997">
    <property type="component" value="Unassembled WGS sequence"/>
</dbReference>
<dbReference type="PROSITE" id="PS51747">
    <property type="entry name" value="CYT_DCMP_DEAMINASES_2"/>
    <property type="match status" value="1"/>
</dbReference>
<dbReference type="CDD" id="cd01284">
    <property type="entry name" value="Riboflavin_deaminase-reductase"/>
    <property type="match status" value="1"/>
</dbReference>
<accession>A0A0N1ECS9</accession>
<dbReference type="InterPro" id="IPR016193">
    <property type="entry name" value="Cytidine_deaminase-like"/>
</dbReference>
<evidence type="ECO:0000313" key="3">
    <source>
        <dbReference type="EMBL" id="KPH56413.1"/>
    </source>
</evidence>
<dbReference type="NCBIfam" id="TIGR00326">
    <property type="entry name" value="eubact_ribD"/>
    <property type="match status" value="1"/>
</dbReference>
<sequence>MVESLYLELAIKEAWKTQCQTLPNPAVGAAILDKHGKLLSINAHQEAGKPHAEVLALKNAYFHLTQDSAILSLQESHQIHQYLKQNAKDIFHNSTLYTTLEPCMHEGKTPSCASLIKSLGIKNLIVAAKDPNPKAQGGAEYLANSNIKVTKIWEDSQFNTLAIKAQELLLPFNLLQKKGSFVLFKYACRLDGSIDGGQISSKETQIFMHNLRSKLNNLIISGKTILLDNPTLDSRFCSLANKNPPNITILTKNSNFPQTAPLFAIPNRKVEICHSIPNFRGFVMCEGGSNLLESLLPHIDMLLVFVSPTLSTHHLTHHFQAHFKLLHCQMIGNDIALWLLPQK</sequence>
<protein>
    <submittedName>
        <fullName evidence="3">Riboflavin biosynthesis protein RibD</fullName>
    </submittedName>
</protein>
<comment type="caution">
    <text evidence="3">The sequence shown here is derived from an EMBL/GenBank/DDBJ whole genome shotgun (WGS) entry which is preliminary data.</text>
</comment>
<dbReference type="InterPro" id="IPR024072">
    <property type="entry name" value="DHFR-like_dom_sf"/>
</dbReference>
<dbReference type="EMBL" id="JNOC01000015">
    <property type="protein sequence ID" value="KPH56413.1"/>
    <property type="molecule type" value="Genomic_DNA"/>
</dbReference>
<dbReference type="Gene3D" id="3.40.430.10">
    <property type="entry name" value="Dihydrofolate Reductase, subunit A"/>
    <property type="match status" value="2"/>
</dbReference>
<dbReference type="AlphaFoldDB" id="A0A0N1ECS9"/>
<dbReference type="Pfam" id="PF00383">
    <property type="entry name" value="dCMP_cyt_deam_1"/>
    <property type="match status" value="1"/>
</dbReference>
<dbReference type="PANTHER" id="PTHR11079:SF162">
    <property type="entry name" value="RIBOFLAVIN BIOSYNTHESIS PROTEIN PYRD, CHLOROPLASTIC"/>
    <property type="match status" value="1"/>
</dbReference>
<dbReference type="UniPathway" id="UPA00275"/>
<reference evidence="3 4" key="1">
    <citation type="submission" date="2014-06" db="EMBL/GenBank/DDBJ databases">
        <title>Helicobacter pullorum isolates in fresh chicken meat - phenotypic and genotypic features.</title>
        <authorList>
            <person name="Borges V."/>
            <person name="Santos A."/>
            <person name="Correia C.B."/>
            <person name="Saraiva M."/>
            <person name="Menard A."/>
            <person name="Vieira L."/>
            <person name="Sampaio D.A."/>
            <person name="Gomes J.P."/>
            <person name="Oleastro M."/>
        </authorList>
    </citation>
    <scope>NUCLEOTIDE SEQUENCE [LARGE SCALE GENOMIC DNA]</scope>
    <source>
        <strain evidence="3 4">229334/12</strain>
    </source>
</reference>
<comment type="pathway">
    <text evidence="1">Cofactor biosynthesis; riboflavin biosynthesis.</text>
</comment>
<evidence type="ECO:0000259" key="2">
    <source>
        <dbReference type="PROSITE" id="PS51747"/>
    </source>
</evidence>
<evidence type="ECO:0000313" key="4">
    <source>
        <dbReference type="Proteomes" id="UP000037997"/>
    </source>
</evidence>
<dbReference type="GO" id="GO:0008835">
    <property type="term" value="F:diaminohydroxyphosphoribosylaminopyrimidine deaminase activity"/>
    <property type="evidence" value="ECO:0007669"/>
    <property type="project" value="InterPro"/>
</dbReference>
<dbReference type="SUPFAM" id="SSF53597">
    <property type="entry name" value="Dihydrofolate reductase-like"/>
    <property type="match status" value="1"/>
</dbReference>
<dbReference type="SUPFAM" id="SSF53927">
    <property type="entry name" value="Cytidine deaminase-like"/>
    <property type="match status" value="1"/>
</dbReference>
<dbReference type="STRING" id="35818.HPU229336_04530"/>
<dbReference type="PATRIC" id="fig|35818.11.peg.279"/>
<organism evidence="3 4">
    <name type="scientific">Helicobacter pullorum</name>
    <dbReference type="NCBI Taxonomy" id="35818"/>
    <lineage>
        <taxon>Bacteria</taxon>
        <taxon>Pseudomonadati</taxon>
        <taxon>Campylobacterota</taxon>
        <taxon>Epsilonproteobacteria</taxon>
        <taxon>Campylobacterales</taxon>
        <taxon>Helicobacteraceae</taxon>
        <taxon>Helicobacter</taxon>
    </lineage>
</organism>
<gene>
    <name evidence="3" type="ORF">HPU229334_01425</name>
</gene>
<dbReference type="Gene3D" id="3.40.140.10">
    <property type="entry name" value="Cytidine Deaminase, domain 2"/>
    <property type="match status" value="1"/>
</dbReference>
<evidence type="ECO:0000256" key="1">
    <source>
        <dbReference type="ARBA" id="ARBA00005104"/>
    </source>
</evidence>
<feature type="domain" description="CMP/dCMP-type deaminase" evidence="2">
    <location>
        <begin position="1"/>
        <end position="149"/>
    </location>
</feature>
<name>A0A0N1ECS9_9HELI</name>
<dbReference type="InterPro" id="IPR002125">
    <property type="entry name" value="CMP_dCMP_dom"/>
</dbReference>
<proteinExistence type="predicted"/>
<dbReference type="RefSeq" id="WP_054197516.1">
    <property type="nucleotide sequence ID" value="NZ_JNOC01000015.1"/>
</dbReference>